<evidence type="ECO:0000313" key="7">
    <source>
        <dbReference type="Proteomes" id="UP000675880"/>
    </source>
</evidence>
<evidence type="ECO:0000256" key="4">
    <source>
        <dbReference type="ARBA" id="ARBA00023136"/>
    </source>
</evidence>
<evidence type="ECO:0000313" key="6">
    <source>
        <dbReference type="EMBL" id="CAE6752159.1"/>
    </source>
</evidence>
<keyword evidence="4 5" id="KW-0472">Membrane</keyword>
<reference evidence="6 7" key="1">
    <citation type="submission" date="2021-02" db="EMBL/GenBank/DDBJ databases">
        <authorList>
            <person name="Han P."/>
        </authorList>
    </citation>
    <scope>NUCLEOTIDE SEQUENCE [LARGE SCALE GENOMIC DNA]</scope>
    <source>
        <strain evidence="6">Candidatus Nitrospira sp. ZN2</strain>
    </source>
</reference>
<dbReference type="HAMAP" id="MF_01361">
    <property type="entry name" value="UPF0391"/>
    <property type="match status" value="1"/>
</dbReference>
<keyword evidence="1" id="KW-1003">Cell membrane</keyword>
<accession>A0ABM8RGX1</accession>
<organism evidence="6 7">
    <name type="scientific">Nitrospira defluvii</name>
    <dbReference type="NCBI Taxonomy" id="330214"/>
    <lineage>
        <taxon>Bacteria</taxon>
        <taxon>Pseudomonadati</taxon>
        <taxon>Nitrospirota</taxon>
        <taxon>Nitrospiria</taxon>
        <taxon>Nitrospirales</taxon>
        <taxon>Nitrospiraceae</taxon>
        <taxon>Nitrospira</taxon>
    </lineage>
</organism>
<dbReference type="EMBL" id="CAJNBJ010000016">
    <property type="protein sequence ID" value="CAE6752159.1"/>
    <property type="molecule type" value="Genomic_DNA"/>
</dbReference>
<comment type="caution">
    <text evidence="6">The sequence shown here is derived from an EMBL/GenBank/DDBJ whole genome shotgun (WGS) entry which is preliminary data.</text>
</comment>
<dbReference type="RefSeq" id="WP_213042417.1">
    <property type="nucleotide sequence ID" value="NZ_CAJNBJ010000016.1"/>
</dbReference>
<protein>
    <submittedName>
        <fullName evidence="6">Uncharacterized protein</fullName>
    </submittedName>
</protein>
<proteinExistence type="inferred from homology"/>
<evidence type="ECO:0000256" key="3">
    <source>
        <dbReference type="ARBA" id="ARBA00022989"/>
    </source>
</evidence>
<dbReference type="PIRSF" id="PIRSF036466">
    <property type="entry name" value="UCP036466"/>
    <property type="match status" value="1"/>
</dbReference>
<dbReference type="Pfam" id="PF07043">
    <property type="entry name" value="DUF1328"/>
    <property type="match status" value="1"/>
</dbReference>
<feature type="transmembrane region" description="Helical" evidence="5">
    <location>
        <begin position="35"/>
        <end position="54"/>
    </location>
</feature>
<keyword evidence="7" id="KW-1185">Reference proteome</keyword>
<evidence type="ECO:0000256" key="5">
    <source>
        <dbReference type="SAM" id="Phobius"/>
    </source>
</evidence>
<name>A0ABM8RGX1_9BACT</name>
<gene>
    <name evidence="6" type="ORF">NSPZN2_30226</name>
</gene>
<keyword evidence="2 5" id="KW-0812">Transmembrane</keyword>
<dbReference type="Proteomes" id="UP000675880">
    <property type="component" value="Unassembled WGS sequence"/>
</dbReference>
<keyword evidence="3 5" id="KW-1133">Transmembrane helix</keyword>
<dbReference type="InterPro" id="IPR009760">
    <property type="entry name" value="DUF1328"/>
</dbReference>
<evidence type="ECO:0000256" key="2">
    <source>
        <dbReference type="ARBA" id="ARBA00022692"/>
    </source>
</evidence>
<sequence>MFLKWAAIFFVIAMAAGAMGFGGVAQGATEIAQILFYIFLAICGTFIVAGILLAEKLTS</sequence>
<evidence type="ECO:0000256" key="1">
    <source>
        <dbReference type="ARBA" id="ARBA00022475"/>
    </source>
</evidence>